<evidence type="ECO:0000313" key="3">
    <source>
        <dbReference type="Proteomes" id="UP000278653"/>
    </source>
</evidence>
<keyword evidence="1" id="KW-0732">Signal</keyword>
<name>A0A3R9PL58_STRMT</name>
<accession>A0A3R9PL58</accession>
<reference evidence="2 3" key="1">
    <citation type="submission" date="2018-11" db="EMBL/GenBank/DDBJ databases">
        <title>Species Designations Belie Phenotypic and Genotypic Heterogeneity in Oral Streptococci.</title>
        <authorList>
            <person name="Velsko I."/>
        </authorList>
    </citation>
    <scope>NUCLEOTIDE SEQUENCE [LARGE SCALE GENOMIC DNA]</scope>
    <source>
        <strain evidence="2 3">BCC15</strain>
    </source>
</reference>
<organism evidence="2 3">
    <name type="scientific">Streptococcus mitis</name>
    <dbReference type="NCBI Taxonomy" id="28037"/>
    <lineage>
        <taxon>Bacteria</taxon>
        <taxon>Bacillati</taxon>
        <taxon>Bacillota</taxon>
        <taxon>Bacilli</taxon>
        <taxon>Lactobacillales</taxon>
        <taxon>Streptococcaceae</taxon>
        <taxon>Streptococcus</taxon>
        <taxon>Streptococcus mitis group</taxon>
    </lineage>
</organism>
<protein>
    <submittedName>
        <fullName evidence="2">Platelet binding protein GspB</fullName>
    </submittedName>
</protein>
<comment type="caution">
    <text evidence="2">The sequence shown here is derived from an EMBL/GenBank/DDBJ whole genome shotgun (WGS) entry which is preliminary data.</text>
</comment>
<dbReference type="NCBIfam" id="TIGR04224">
    <property type="entry name" value="ser_adhes_Nterm"/>
    <property type="match status" value="1"/>
</dbReference>
<dbReference type="RefSeq" id="WP_312023077.1">
    <property type="nucleotide sequence ID" value="NZ_RJNH01000001.1"/>
</dbReference>
<dbReference type="NCBIfam" id="TIGR03715">
    <property type="entry name" value="KxYKxGKxW"/>
    <property type="match status" value="1"/>
</dbReference>
<dbReference type="InterPro" id="IPR022263">
    <property type="entry name" value="KxYKxGKxW"/>
</dbReference>
<dbReference type="EMBL" id="RJNH01000001">
    <property type="protein sequence ID" value="RSI63442.1"/>
    <property type="molecule type" value="Genomic_DNA"/>
</dbReference>
<dbReference type="Proteomes" id="UP000278653">
    <property type="component" value="Unassembled WGS sequence"/>
</dbReference>
<gene>
    <name evidence="2" type="primary">gspB</name>
    <name evidence="2" type="ORF">D8865_02165</name>
</gene>
<evidence type="ECO:0000313" key="2">
    <source>
        <dbReference type="EMBL" id="RSI63442.1"/>
    </source>
</evidence>
<dbReference type="Pfam" id="PF19258">
    <property type="entry name" value="KxYKxGKxW_sig"/>
    <property type="match status" value="1"/>
</dbReference>
<dbReference type="InterPro" id="IPR026465">
    <property type="entry name" value="Ser_adhes_glycop_N"/>
</dbReference>
<proteinExistence type="predicted"/>
<sequence>MFFRRQKGEYRETDRVTRYKLIKSGKHWLRASTSLFGLFKVLRGGVDTTQVMTEVVEDKVNSSITGLDIIKGLAATGAVLGGSVATQTKVFANETVAVEKHWKIQIFWLQMIQ</sequence>
<dbReference type="AlphaFoldDB" id="A0A3R9PL58"/>
<evidence type="ECO:0000256" key="1">
    <source>
        <dbReference type="ARBA" id="ARBA00022729"/>
    </source>
</evidence>